<dbReference type="AlphaFoldDB" id="A0AAD7RIS8"/>
<keyword evidence="1" id="KW-1133">Transmembrane helix</keyword>
<feature type="transmembrane region" description="Helical" evidence="1">
    <location>
        <begin position="110"/>
        <end position="129"/>
    </location>
</feature>
<feature type="non-terminal residue" evidence="2">
    <location>
        <position position="131"/>
    </location>
</feature>
<keyword evidence="1" id="KW-0472">Membrane</keyword>
<comment type="caution">
    <text evidence="2">The sequence shown here is derived from an EMBL/GenBank/DDBJ whole genome shotgun (WGS) entry which is preliminary data.</text>
</comment>
<protein>
    <submittedName>
        <fullName evidence="2">Uncharacterized protein</fullName>
    </submittedName>
</protein>
<reference evidence="2" key="1">
    <citation type="journal article" date="2023" name="Science">
        <title>Genome structures resolve the early diversification of teleost fishes.</title>
        <authorList>
            <person name="Parey E."/>
            <person name="Louis A."/>
            <person name="Montfort J."/>
            <person name="Bouchez O."/>
            <person name="Roques C."/>
            <person name="Iampietro C."/>
            <person name="Lluch J."/>
            <person name="Castinel A."/>
            <person name="Donnadieu C."/>
            <person name="Desvignes T."/>
            <person name="Floi Bucao C."/>
            <person name="Jouanno E."/>
            <person name="Wen M."/>
            <person name="Mejri S."/>
            <person name="Dirks R."/>
            <person name="Jansen H."/>
            <person name="Henkel C."/>
            <person name="Chen W.J."/>
            <person name="Zahm M."/>
            <person name="Cabau C."/>
            <person name="Klopp C."/>
            <person name="Thompson A.W."/>
            <person name="Robinson-Rechavi M."/>
            <person name="Braasch I."/>
            <person name="Lecointre G."/>
            <person name="Bobe J."/>
            <person name="Postlethwait J.H."/>
            <person name="Berthelot C."/>
            <person name="Roest Crollius H."/>
            <person name="Guiguen Y."/>
        </authorList>
    </citation>
    <scope>NUCLEOTIDE SEQUENCE</scope>
    <source>
        <strain evidence="2">NC1722</strain>
    </source>
</reference>
<keyword evidence="3" id="KW-1185">Reference proteome</keyword>
<gene>
    <name evidence="2" type="ORF">AAFF_G00196750</name>
</gene>
<keyword evidence="1" id="KW-0812">Transmembrane</keyword>
<evidence type="ECO:0000313" key="2">
    <source>
        <dbReference type="EMBL" id="KAJ8385009.1"/>
    </source>
</evidence>
<dbReference type="EMBL" id="JAINUG010000261">
    <property type="protein sequence ID" value="KAJ8385009.1"/>
    <property type="molecule type" value="Genomic_DNA"/>
</dbReference>
<organism evidence="2 3">
    <name type="scientific">Aldrovandia affinis</name>
    <dbReference type="NCBI Taxonomy" id="143900"/>
    <lineage>
        <taxon>Eukaryota</taxon>
        <taxon>Metazoa</taxon>
        <taxon>Chordata</taxon>
        <taxon>Craniata</taxon>
        <taxon>Vertebrata</taxon>
        <taxon>Euteleostomi</taxon>
        <taxon>Actinopterygii</taxon>
        <taxon>Neopterygii</taxon>
        <taxon>Teleostei</taxon>
        <taxon>Notacanthiformes</taxon>
        <taxon>Halosauridae</taxon>
        <taxon>Aldrovandia</taxon>
    </lineage>
</organism>
<sequence length="131" mass="13547">GCAYPPVYVGLCVHECVIKAGTEIRPLHTVQNLGASKIHMETMGNCALSFCLLLLLALNTGAQNNTTSVPAITTASAPASTAQIVRTVVTAGNRQTTAKASPSTGGAATLWGSFTLLLGPLFYALFLSLQP</sequence>
<evidence type="ECO:0000256" key="1">
    <source>
        <dbReference type="SAM" id="Phobius"/>
    </source>
</evidence>
<proteinExistence type="predicted"/>
<name>A0AAD7RIS8_9TELE</name>
<evidence type="ECO:0000313" key="3">
    <source>
        <dbReference type="Proteomes" id="UP001221898"/>
    </source>
</evidence>
<dbReference type="Proteomes" id="UP001221898">
    <property type="component" value="Unassembled WGS sequence"/>
</dbReference>
<accession>A0AAD7RIS8</accession>